<dbReference type="Proteomes" id="UP000011087">
    <property type="component" value="Unassembled WGS sequence"/>
</dbReference>
<sequence length="122" mass="13668">MTGGYDQILMEGNVFDSCHPYFRLVASRRTSARRHKGHTGHACTDVDLSISGMLVELMKEEEIRNGTICYWCMMHPKSPETSNCANHITGSELKLATSEGKRTYSGEQQLRLGVDKNGNLLF</sequence>
<reference evidence="2" key="3">
    <citation type="submission" date="2016-03" db="UniProtKB">
        <authorList>
            <consortium name="EnsemblProtists"/>
        </authorList>
    </citation>
    <scope>IDENTIFICATION</scope>
</reference>
<dbReference type="RefSeq" id="XP_005837970.1">
    <property type="nucleotide sequence ID" value="XM_005837913.1"/>
</dbReference>
<evidence type="ECO:0000313" key="1">
    <source>
        <dbReference type="EMBL" id="EKX50990.1"/>
    </source>
</evidence>
<protein>
    <submittedName>
        <fullName evidence="1 2">Uncharacterized protein</fullName>
    </submittedName>
</protein>
<dbReference type="PaxDb" id="55529-EKX50990"/>
<dbReference type="EMBL" id="JH992977">
    <property type="protein sequence ID" value="EKX50990.1"/>
    <property type="molecule type" value="Genomic_DNA"/>
</dbReference>
<evidence type="ECO:0000313" key="2">
    <source>
        <dbReference type="EnsemblProtists" id="EKX50990"/>
    </source>
</evidence>
<proteinExistence type="predicted"/>
<gene>
    <name evidence="1" type="ORF">GUITHDRAFT_151126</name>
</gene>
<name>L1JS24_GUITC</name>
<dbReference type="HOGENOM" id="CLU_2031121_0_0_1"/>
<dbReference type="GeneID" id="17307638"/>
<dbReference type="EnsemblProtists" id="EKX50990">
    <property type="protein sequence ID" value="EKX50990"/>
    <property type="gene ID" value="GUITHDRAFT_151126"/>
</dbReference>
<organism evidence="1">
    <name type="scientific">Guillardia theta (strain CCMP2712)</name>
    <name type="common">Cryptophyte</name>
    <dbReference type="NCBI Taxonomy" id="905079"/>
    <lineage>
        <taxon>Eukaryota</taxon>
        <taxon>Cryptophyceae</taxon>
        <taxon>Pyrenomonadales</taxon>
        <taxon>Geminigeraceae</taxon>
        <taxon>Guillardia</taxon>
    </lineage>
</organism>
<accession>L1JS24</accession>
<keyword evidence="3" id="KW-1185">Reference proteome</keyword>
<dbReference type="KEGG" id="gtt:GUITHDRAFT_151126"/>
<evidence type="ECO:0000313" key="3">
    <source>
        <dbReference type="Proteomes" id="UP000011087"/>
    </source>
</evidence>
<reference evidence="3" key="2">
    <citation type="submission" date="2012-11" db="EMBL/GenBank/DDBJ databases">
        <authorList>
            <person name="Kuo A."/>
            <person name="Curtis B.A."/>
            <person name="Tanifuji G."/>
            <person name="Burki F."/>
            <person name="Gruber A."/>
            <person name="Irimia M."/>
            <person name="Maruyama S."/>
            <person name="Arias M.C."/>
            <person name="Ball S.G."/>
            <person name="Gile G.H."/>
            <person name="Hirakawa Y."/>
            <person name="Hopkins J.F."/>
            <person name="Rensing S.A."/>
            <person name="Schmutz J."/>
            <person name="Symeonidi A."/>
            <person name="Elias M."/>
            <person name="Eveleigh R.J."/>
            <person name="Herman E.K."/>
            <person name="Klute M.J."/>
            <person name="Nakayama T."/>
            <person name="Obornik M."/>
            <person name="Reyes-Prieto A."/>
            <person name="Armbrust E.V."/>
            <person name="Aves S.J."/>
            <person name="Beiko R.G."/>
            <person name="Coutinho P."/>
            <person name="Dacks J.B."/>
            <person name="Durnford D.G."/>
            <person name="Fast N.M."/>
            <person name="Green B.R."/>
            <person name="Grisdale C."/>
            <person name="Hempe F."/>
            <person name="Henrissat B."/>
            <person name="Hoppner M.P."/>
            <person name="Ishida K.-I."/>
            <person name="Kim E."/>
            <person name="Koreny L."/>
            <person name="Kroth P.G."/>
            <person name="Liu Y."/>
            <person name="Malik S.-B."/>
            <person name="Maier U.G."/>
            <person name="McRose D."/>
            <person name="Mock T."/>
            <person name="Neilson J.A."/>
            <person name="Onodera N.T."/>
            <person name="Poole A.M."/>
            <person name="Pritham E.J."/>
            <person name="Richards T.A."/>
            <person name="Rocap G."/>
            <person name="Roy S.W."/>
            <person name="Sarai C."/>
            <person name="Schaack S."/>
            <person name="Shirato S."/>
            <person name="Slamovits C.H."/>
            <person name="Spencer D.F."/>
            <person name="Suzuki S."/>
            <person name="Worden A.Z."/>
            <person name="Zauner S."/>
            <person name="Barry K."/>
            <person name="Bell C."/>
            <person name="Bharti A.K."/>
            <person name="Crow J.A."/>
            <person name="Grimwood J."/>
            <person name="Kramer R."/>
            <person name="Lindquist E."/>
            <person name="Lucas S."/>
            <person name="Salamov A."/>
            <person name="McFadden G.I."/>
            <person name="Lane C.E."/>
            <person name="Keeling P.J."/>
            <person name="Gray M.W."/>
            <person name="Grigoriev I.V."/>
            <person name="Archibald J.M."/>
        </authorList>
    </citation>
    <scope>NUCLEOTIDE SEQUENCE</scope>
    <source>
        <strain evidence="3">CCMP2712</strain>
    </source>
</reference>
<dbReference type="AlphaFoldDB" id="L1JS24"/>
<reference evidence="1 3" key="1">
    <citation type="journal article" date="2012" name="Nature">
        <title>Algal genomes reveal evolutionary mosaicism and the fate of nucleomorphs.</title>
        <authorList>
            <consortium name="DOE Joint Genome Institute"/>
            <person name="Curtis B.A."/>
            <person name="Tanifuji G."/>
            <person name="Burki F."/>
            <person name="Gruber A."/>
            <person name="Irimia M."/>
            <person name="Maruyama S."/>
            <person name="Arias M.C."/>
            <person name="Ball S.G."/>
            <person name="Gile G.H."/>
            <person name="Hirakawa Y."/>
            <person name="Hopkins J.F."/>
            <person name="Kuo A."/>
            <person name="Rensing S.A."/>
            <person name="Schmutz J."/>
            <person name="Symeonidi A."/>
            <person name="Elias M."/>
            <person name="Eveleigh R.J."/>
            <person name="Herman E.K."/>
            <person name="Klute M.J."/>
            <person name="Nakayama T."/>
            <person name="Obornik M."/>
            <person name="Reyes-Prieto A."/>
            <person name="Armbrust E.V."/>
            <person name="Aves S.J."/>
            <person name="Beiko R.G."/>
            <person name="Coutinho P."/>
            <person name="Dacks J.B."/>
            <person name="Durnford D.G."/>
            <person name="Fast N.M."/>
            <person name="Green B.R."/>
            <person name="Grisdale C.J."/>
            <person name="Hempel F."/>
            <person name="Henrissat B."/>
            <person name="Hoppner M.P."/>
            <person name="Ishida K."/>
            <person name="Kim E."/>
            <person name="Koreny L."/>
            <person name="Kroth P.G."/>
            <person name="Liu Y."/>
            <person name="Malik S.B."/>
            <person name="Maier U.G."/>
            <person name="McRose D."/>
            <person name="Mock T."/>
            <person name="Neilson J.A."/>
            <person name="Onodera N.T."/>
            <person name="Poole A.M."/>
            <person name="Pritham E.J."/>
            <person name="Richards T.A."/>
            <person name="Rocap G."/>
            <person name="Roy S.W."/>
            <person name="Sarai C."/>
            <person name="Schaack S."/>
            <person name="Shirato S."/>
            <person name="Slamovits C.H."/>
            <person name="Spencer D.F."/>
            <person name="Suzuki S."/>
            <person name="Worden A.Z."/>
            <person name="Zauner S."/>
            <person name="Barry K."/>
            <person name="Bell C."/>
            <person name="Bharti A.K."/>
            <person name="Crow J.A."/>
            <person name="Grimwood J."/>
            <person name="Kramer R."/>
            <person name="Lindquist E."/>
            <person name="Lucas S."/>
            <person name="Salamov A."/>
            <person name="McFadden G.I."/>
            <person name="Lane C.E."/>
            <person name="Keeling P.J."/>
            <person name="Gray M.W."/>
            <person name="Grigoriev I.V."/>
            <person name="Archibald J.M."/>
        </authorList>
    </citation>
    <scope>NUCLEOTIDE SEQUENCE</scope>
    <source>
        <strain evidence="1 3">CCMP2712</strain>
    </source>
</reference>